<organism evidence="1">
    <name type="scientific">bioreactor metagenome</name>
    <dbReference type="NCBI Taxonomy" id="1076179"/>
    <lineage>
        <taxon>unclassified sequences</taxon>
        <taxon>metagenomes</taxon>
        <taxon>ecological metagenomes</taxon>
    </lineage>
</organism>
<dbReference type="AlphaFoldDB" id="A0A645I4D3"/>
<sequence>MPIKNISNEANLLYRVDVGHDLHENETRVVIRNGFTTIPTRFIRGNGLVPGKDNLFLLGVENGLKVSVKKDML</sequence>
<name>A0A645I4D3_9ZZZZ</name>
<reference evidence="1" key="1">
    <citation type="submission" date="2019-08" db="EMBL/GenBank/DDBJ databases">
        <authorList>
            <person name="Kucharzyk K."/>
            <person name="Murdoch R.W."/>
            <person name="Higgins S."/>
            <person name="Loffler F."/>
        </authorList>
    </citation>
    <scope>NUCLEOTIDE SEQUENCE</scope>
</reference>
<comment type="caution">
    <text evidence="1">The sequence shown here is derived from an EMBL/GenBank/DDBJ whole genome shotgun (WGS) entry which is preliminary data.</text>
</comment>
<evidence type="ECO:0000313" key="1">
    <source>
        <dbReference type="EMBL" id="MPN45726.1"/>
    </source>
</evidence>
<gene>
    <name evidence="1" type="ORF">SDC9_193296</name>
</gene>
<proteinExistence type="predicted"/>
<accession>A0A645I4D3</accession>
<protein>
    <submittedName>
        <fullName evidence="1">Uncharacterized protein</fullName>
    </submittedName>
</protein>
<dbReference type="EMBL" id="VSSQ01105828">
    <property type="protein sequence ID" value="MPN45726.1"/>
    <property type="molecule type" value="Genomic_DNA"/>
</dbReference>